<dbReference type="AlphaFoldDB" id="A0A8J2FX59"/>
<dbReference type="EMBL" id="CAJNOB010000055">
    <property type="protein sequence ID" value="CAF0703440.1"/>
    <property type="molecule type" value="Genomic_DNA"/>
</dbReference>
<evidence type="ECO:0000313" key="1">
    <source>
        <dbReference type="EMBL" id="CAF0703440.1"/>
    </source>
</evidence>
<name>A0A8J2FX59_9BACT</name>
<gene>
    <name evidence="1" type="ORF">MPNT_590003</name>
</gene>
<organism evidence="1 2">
    <name type="scientific">Candidatus Methylacidithermus pantelleriae</name>
    <dbReference type="NCBI Taxonomy" id="2744239"/>
    <lineage>
        <taxon>Bacteria</taxon>
        <taxon>Pseudomonadati</taxon>
        <taxon>Verrucomicrobiota</taxon>
        <taxon>Methylacidiphilae</taxon>
        <taxon>Methylacidiphilales</taxon>
        <taxon>Methylacidiphilaceae</taxon>
        <taxon>Candidatus Methylacidithermus</taxon>
    </lineage>
</organism>
<accession>A0A8J2FX59</accession>
<sequence>MTESGHVTFAFAAHFSRPVEAGFIGARMASEQGAIPLRAVDRKIGFFCR</sequence>
<dbReference type="Proteomes" id="UP000663859">
    <property type="component" value="Unassembled WGS sequence"/>
</dbReference>
<comment type="caution">
    <text evidence="1">The sequence shown here is derived from an EMBL/GenBank/DDBJ whole genome shotgun (WGS) entry which is preliminary data.</text>
</comment>
<protein>
    <submittedName>
        <fullName evidence="1">Uncharacterized protein</fullName>
    </submittedName>
</protein>
<dbReference type="RefSeq" id="WP_174583564.1">
    <property type="nucleotide sequence ID" value="NZ_CAJNOB010000055.1"/>
</dbReference>
<keyword evidence="2" id="KW-1185">Reference proteome</keyword>
<reference evidence="1" key="1">
    <citation type="submission" date="2021-02" db="EMBL/GenBank/DDBJ databases">
        <authorList>
            <person name="Cremers G."/>
            <person name="Picone N."/>
        </authorList>
    </citation>
    <scope>NUCLEOTIDE SEQUENCE</scope>
    <source>
        <strain evidence="1">PQ17</strain>
    </source>
</reference>
<evidence type="ECO:0000313" key="2">
    <source>
        <dbReference type="Proteomes" id="UP000663859"/>
    </source>
</evidence>
<proteinExistence type="predicted"/>